<keyword evidence="6 8" id="KW-1133">Transmembrane helix</keyword>
<evidence type="ECO:0000256" key="5">
    <source>
        <dbReference type="ARBA" id="ARBA00022692"/>
    </source>
</evidence>
<gene>
    <name evidence="9" type="ORF">ENW96_12110</name>
</gene>
<evidence type="ECO:0000256" key="3">
    <source>
        <dbReference type="ARBA" id="ARBA00022448"/>
    </source>
</evidence>
<evidence type="ECO:0000256" key="7">
    <source>
        <dbReference type="ARBA" id="ARBA00023136"/>
    </source>
</evidence>
<dbReference type="PANTHER" id="PTHR30269">
    <property type="entry name" value="TRANSMEMBRANE PROTEIN YFCA"/>
    <property type="match status" value="1"/>
</dbReference>
<dbReference type="AlphaFoldDB" id="A0A7C3V123"/>
<dbReference type="PANTHER" id="PTHR30269:SF37">
    <property type="entry name" value="MEMBRANE TRANSPORTER PROTEIN"/>
    <property type="match status" value="1"/>
</dbReference>
<feature type="transmembrane region" description="Helical" evidence="8">
    <location>
        <begin position="32"/>
        <end position="52"/>
    </location>
</feature>
<protein>
    <recommendedName>
        <fullName evidence="8">Probable membrane transporter protein</fullName>
    </recommendedName>
</protein>
<evidence type="ECO:0000256" key="8">
    <source>
        <dbReference type="RuleBase" id="RU363041"/>
    </source>
</evidence>
<evidence type="ECO:0000256" key="2">
    <source>
        <dbReference type="ARBA" id="ARBA00009142"/>
    </source>
</evidence>
<keyword evidence="4 8" id="KW-1003">Cell membrane</keyword>
<reference evidence="9" key="1">
    <citation type="journal article" date="2020" name="mSystems">
        <title>Genome- and Community-Level Interaction Insights into Carbon Utilization and Element Cycling Functions of Hydrothermarchaeota in Hydrothermal Sediment.</title>
        <authorList>
            <person name="Zhou Z."/>
            <person name="Liu Y."/>
            <person name="Xu W."/>
            <person name="Pan J."/>
            <person name="Luo Z.H."/>
            <person name="Li M."/>
        </authorList>
    </citation>
    <scope>NUCLEOTIDE SEQUENCE [LARGE SCALE GENOMIC DNA]</scope>
    <source>
        <strain evidence="9">SpSt-897</strain>
    </source>
</reference>
<comment type="subcellular location">
    <subcellularLocation>
        <location evidence="1 8">Cell membrane</location>
        <topology evidence="1 8">Multi-pass membrane protein</topology>
    </subcellularLocation>
</comment>
<organism evidence="9">
    <name type="scientific">Desulfobacca acetoxidans</name>
    <dbReference type="NCBI Taxonomy" id="60893"/>
    <lineage>
        <taxon>Bacteria</taxon>
        <taxon>Pseudomonadati</taxon>
        <taxon>Thermodesulfobacteriota</taxon>
        <taxon>Desulfobaccia</taxon>
        <taxon>Desulfobaccales</taxon>
        <taxon>Desulfobaccaceae</taxon>
        <taxon>Desulfobacca</taxon>
    </lineage>
</organism>
<name>A0A7C3V123_9BACT</name>
<evidence type="ECO:0000313" key="9">
    <source>
        <dbReference type="EMBL" id="HGF35101.1"/>
    </source>
</evidence>
<sequence length="258" mass="26889">MLTYLLPSLAAFLTAGLTFFSGFGLGTVLLPVFALFFPVEVAIGLTAVVHLANNLFKLALVGKYANIGIVLRFGLPALLAAFLGAEALLRLSHLPPLANWQAFGHTFQVAPIKLVVALLMAVFAVLEIHPALAGFSLPPGWLPLGGVLSGFFGGLSGHQGALRSIFLLKCSLSKEAFISTGVIIACLVDLSRLAVYAEGFPPHLIRDNAGPLAAAMAAALLGSSLGRRLLPKVTLRFVQVLVAGLLFLVALGLAGGMI</sequence>
<feature type="transmembrane region" description="Helical" evidence="8">
    <location>
        <begin position="209"/>
        <end position="230"/>
    </location>
</feature>
<comment type="similarity">
    <text evidence="2 8">Belongs to the 4-toluene sulfonate uptake permease (TSUP) (TC 2.A.102) family.</text>
</comment>
<evidence type="ECO:0000256" key="4">
    <source>
        <dbReference type="ARBA" id="ARBA00022475"/>
    </source>
</evidence>
<dbReference type="GO" id="GO:0005886">
    <property type="term" value="C:plasma membrane"/>
    <property type="evidence" value="ECO:0007669"/>
    <property type="project" value="UniProtKB-SubCell"/>
</dbReference>
<feature type="transmembrane region" description="Helical" evidence="8">
    <location>
        <begin position="64"/>
        <end position="89"/>
    </location>
</feature>
<dbReference type="EMBL" id="DTMF01000293">
    <property type="protein sequence ID" value="HGF35101.1"/>
    <property type="molecule type" value="Genomic_DNA"/>
</dbReference>
<comment type="caution">
    <text evidence="9">The sequence shown here is derived from an EMBL/GenBank/DDBJ whole genome shotgun (WGS) entry which is preliminary data.</text>
</comment>
<feature type="transmembrane region" description="Helical" evidence="8">
    <location>
        <begin position="138"/>
        <end position="155"/>
    </location>
</feature>
<evidence type="ECO:0000256" key="1">
    <source>
        <dbReference type="ARBA" id="ARBA00004651"/>
    </source>
</evidence>
<feature type="transmembrane region" description="Helical" evidence="8">
    <location>
        <begin position="237"/>
        <end position="257"/>
    </location>
</feature>
<feature type="transmembrane region" description="Helical" evidence="8">
    <location>
        <begin position="110"/>
        <end position="132"/>
    </location>
</feature>
<proteinExistence type="inferred from homology"/>
<dbReference type="InterPro" id="IPR052017">
    <property type="entry name" value="TSUP"/>
</dbReference>
<keyword evidence="7 8" id="KW-0472">Membrane</keyword>
<dbReference type="InterPro" id="IPR002781">
    <property type="entry name" value="TM_pro_TauE-like"/>
</dbReference>
<keyword evidence="5 8" id="KW-0812">Transmembrane</keyword>
<keyword evidence="3" id="KW-0813">Transport</keyword>
<evidence type="ECO:0000256" key="6">
    <source>
        <dbReference type="ARBA" id="ARBA00022989"/>
    </source>
</evidence>
<accession>A0A7C3V123</accession>
<dbReference type="Pfam" id="PF01925">
    <property type="entry name" value="TauE"/>
    <property type="match status" value="1"/>
</dbReference>
<feature type="transmembrane region" description="Helical" evidence="8">
    <location>
        <begin position="6"/>
        <end position="25"/>
    </location>
</feature>